<sequence>MRVTSLEVGATGVLARTHVLMGPECVGVSKIVDPGQILNDRLLKLEWPSHNLLAKCVPQSACPLSSLMGAEGVLVHRWTPSNIDPRKRSFCHRNIALITFPEGPITLEGHYVAIWEDLGLEYIPPPNT</sequence>
<evidence type="ECO:0000313" key="2">
    <source>
        <dbReference type="Proteomes" id="UP000274429"/>
    </source>
</evidence>
<organism evidence="3">
    <name type="scientific">Hydatigena taeniaeformis</name>
    <name type="common">Feline tapeworm</name>
    <name type="synonym">Taenia taeniaeformis</name>
    <dbReference type="NCBI Taxonomy" id="6205"/>
    <lineage>
        <taxon>Eukaryota</taxon>
        <taxon>Metazoa</taxon>
        <taxon>Spiralia</taxon>
        <taxon>Lophotrochozoa</taxon>
        <taxon>Platyhelminthes</taxon>
        <taxon>Cestoda</taxon>
        <taxon>Eucestoda</taxon>
        <taxon>Cyclophyllidea</taxon>
        <taxon>Taeniidae</taxon>
        <taxon>Hydatigera</taxon>
    </lineage>
</organism>
<evidence type="ECO:0000313" key="1">
    <source>
        <dbReference type="EMBL" id="VDM18790.1"/>
    </source>
</evidence>
<proteinExistence type="predicted"/>
<name>A0A0R3WMS5_HYDTA</name>
<protein>
    <submittedName>
        <fullName evidence="3">SET domain-containing protein</fullName>
    </submittedName>
</protein>
<dbReference type="AlphaFoldDB" id="A0A0R3WMS5"/>
<dbReference type="WBParaSite" id="TTAC_0000206301-mRNA-1">
    <property type="protein sequence ID" value="TTAC_0000206301-mRNA-1"/>
    <property type="gene ID" value="TTAC_0000206301"/>
</dbReference>
<keyword evidence="2" id="KW-1185">Reference proteome</keyword>
<gene>
    <name evidence="1" type="ORF">TTAC_LOCUS2050</name>
</gene>
<reference evidence="3" key="1">
    <citation type="submission" date="2017-02" db="UniProtKB">
        <authorList>
            <consortium name="WormBaseParasite"/>
        </authorList>
    </citation>
    <scope>IDENTIFICATION</scope>
</reference>
<reference evidence="1 2" key="2">
    <citation type="submission" date="2018-11" db="EMBL/GenBank/DDBJ databases">
        <authorList>
            <consortium name="Pathogen Informatics"/>
        </authorList>
    </citation>
    <scope>NUCLEOTIDE SEQUENCE [LARGE SCALE GENOMIC DNA]</scope>
</reference>
<dbReference type="Proteomes" id="UP000274429">
    <property type="component" value="Unassembled WGS sequence"/>
</dbReference>
<accession>A0A0R3WMS5</accession>
<dbReference type="OrthoDB" id="10037631at2759"/>
<evidence type="ECO:0000313" key="3">
    <source>
        <dbReference type="WBParaSite" id="TTAC_0000206301-mRNA-1"/>
    </source>
</evidence>
<dbReference type="EMBL" id="UYWX01000716">
    <property type="protein sequence ID" value="VDM18790.1"/>
    <property type="molecule type" value="Genomic_DNA"/>
</dbReference>